<accession>A0ACC0UAW4</accession>
<protein>
    <submittedName>
        <fullName evidence="1">Endoplasmic oxidoreductin</fullName>
    </submittedName>
</protein>
<sequence>MRPLLHLHALFLLFGSLATCARASDASFLSDTLVRKDQLQHVLEHEPAKRASCDKLTGPIETTLCDYETIESVNNVLYDQVHELVQTPFFKYFRVDLYRECPFWEENVFCMNRDCSIITVDESEIPEQWRAGTLSKLERREDVRVDLPGCYYRDSDFCFLDDMTEGDYVDLSLNPERFTGYVGPSTHRVWRAIYEENCFGESESSLSKMSRSGVVLPDTMAEVLYMDGDIPQEHCLEKKVYYKVISGLHASISTHICHEHLDQTTGEWGPDLQCYVTRIASHPERLQYIYFNTVLLLRAVARLGPYLSAYDYCASGTHDDDEITYSRLEKVLEIARIAGKFDETALFTGENANVLKEEFKQHFRNVTRIMDCVGCDKCRLWGKIQTTGLGTALKVLFELDEKNLDPRLNANLLQRSEVVALINTLHRFSESLHAVDVFRRLWRESNAEESAKLIREAEKAIHTPLPRPSRPVSSSARLATGFVEMMKQRAVLWMRACKEGTIDCIDAVREVLRRVVANVASMGSLSGREQGPREEL</sequence>
<proteinExistence type="predicted"/>
<dbReference type="EMBL" id="JAGFNK010000098">
    <property type="protein sequence ID" value="KAI9508229.1"/>
    <property type="molecule type" value="Genomic_DNA"/>
</dbReference>
<evidence type="ECO:0000313" key="1">
    <source>
        <dbReference type="EMBL" id="KAI9508229.1"/>
    </source>
</evidence>
<reference evidence="1" key="1">
    <citation type="submission" date="2021-03" db="EMBL/GenBank/DDBJ databases">
        <title>Evolutionary priming and transition to the ectomycorrhizal habit in an iconic lineage of mushroom-forming fungi: is preadaptation a requirement?</title>
        <authorList>
            <consortium name="DOE Joint Genome Institute"/>
            <person name="Looney B.P."/>
            <person name="Miyauchi S."/>
            <person name="Morin E."/>
            <person name="Drula E."/>
            <person name="Courty P.E."/>
            <person name="Chicoki N."/>
            <person name="Fauchery L."/>
            <person name="Kohler A."/>
            <person name="Kuo A."/>
            <person name="LaButti K."/>
            <person name="Pangilinan J."/>
            <person name="Lipzen A."/>
            <person name="Riley R."/>
            <person name="Andreopoulos W."/>
            <person name="He G."/>
            <person name="Johnson J."/>
            <person name="Barry K.W."/>
            <person name="Grigoriev I.V."/>
            <person name="Nagy L."/>
            <person name="Hibbett D."/>
            <person name="Henrissat B."/>
            <person name="Matheny P.B."/>
            <person name="Labbe J."/>
            <person name="Martin A.F."/>
        </authorList>
    </citation>
    <scope>NUCLEOTIDE SEQUENCE</scope>
    <source>
        <strain evidence="1">BPL698</strain>
    </source>
</reference>
<dbReference type="Proteomes" id="UP001207468">
    <property type="component" value="Unassembled WGS sequence"/>
</dbReference>
<evidence type="ECO:0000313" key="2">
    <source>
        <dbReference type="Proteomes" id="UP001207468"/>
    </source>
</evidence>
<gene>
    <name evidence="1" type="ORF">F5148DRAFT_1198431</name>
</gene>
<organism evidence="1 2">
    <name type="scientific">Russula earlei</name>
    <dbReference type="NCBI Taxonomy" id="71964"/>
    <lineage>
        <taxon>Eukaryota</taxon>
        <taxon>Fungi</taxon>
        <taxon>Dikarya</taxon>
        <taxon>Basidiomycota</taxon>
        <taxon>Agaricomycotina</taxon>
        <taxon>Agaricomycetes</taxon>
        <taxon>Russulales</taxon>
        <taxon>Russulaceae</taxon>
        <taxon>Russula</taxon>
    </lineage>
</organism>
<comment type="caution">
    <text evidence="1">The sequence shown here is derived from an EMBL/GenBank/DDBJ whole genome shotgun (WGS) entry which is preliminary data.</text>
</comment>
<keyword evidence="2" id="KW-1185">Reference proteome</keyword>
<name>A0ACC0UAW4_9AGAM</name>